<dbReference type="Proteomes" id="UP000245207">
    <property type="component" value="Unassembled WGS sequence"/>
</dbReference>
<comment type="caution">
    <text evidence="2">The sequence shown here is derived from an EMBL/GenBank/DDBJ whole genome shotgun (WGS) entry which is preliminary data.</text>
</comment>
<keyword evidence="2" id="KW-0808">Transferase</keyword>
<dbReference type="OrthoDB" id="1938430at2759"/>
<dbReference type="EMBL" id="PKPP01003073">
    <property type="protein sequence ID" value="PWA71507.1"/>
    <property type="molecule type" value="Genomic_DNA"/>
</dbReference>
<proteinExistence type="predicted"/>
<keyword evidence="1" id="KW-0472">Membrane</keyword>
<accession>A0A2U1NDF3</accession>
<keyword evidence="1" id="KW-1133">Transmembrane helix</keyword>
<evidence type="ECO:0000256" key="1">
    <source>
        <dbReference type="SAM" id="Phobius"/>
    </source>
</evidence>
<keyword evidence="3" id="KW-1185">Reference proteome</keyword>
<dbReference type="AlphaFoldDB" id="A0A2U1NDF3"/>
<evidence type="ECO:0000313" key="2">
    <source>
        <dbReference type="EMBL" id="PWA71507.1"/>
    </source>
</evidence>
<sequence length="330" mass="37321">MVDETHSHLFFSCQFSRIIWDNLKPLCKLDDLSCIWAEVVLGISIKAANNSVWSVIQRLTFGAAVYYIWQERNIRIFQRNFRTEENVFRVIVDTVRHKLMGLKIKKSREAVKAAGIWKISLHGINGDGSLVNNTGIDGSFYSLNSGRTIVICMVWVCWFCLGTGFWKCNQVFDQGECILGNLLCTTGLRIASCAGHQIVVFGVGWLCTTGTDPKFCAGILYFFMRSRMRLMTNETVVMVDTRAYSILIILSRNEYCDQGYEVFLGCYLECHGCYYRFLDLHLVLSLCRVLASPISSVLVSLLSMSCMCMVMFGTPLVGPFGALHVFRVCI</sequence>
<organism evidence="2 3">
    <name type="scientific">Artemisia annua</name>
    <name type="common">Sweet wormwood</name>
    <dbReference type="NCBI Taxonomy" id="35608"/>
    <lineage>
        <taxon>Eukaryota</taxon>
        <taxon>Viridiplantae</taxon>
        <taxon>Streptophyta</taxon>
        <taxon>Embryophyta</taxon>
        <taxon>Tracheophyta</taxon>
        <taxon>Spermatophyta</taxon>
        <taxon>Magnoliopsida</taxon>
        <taxon>eudicotyledons</taxon>
        <taxon>Gunneridae</taxon>
        <taxon>Pentapetalae</taxon>
        <taxon>asterids</taxon>
        <taxon>campanulids</taxon>
        <taxon>Asterales</taxon>
        <taxon>Asteraceae</taxon>
        <taxon>Asteroideae</taxon>
        <taxon>Anthemideae</taxon>
        <taxon>Artemisiinae</taxon>
        <taxon>Artemisia</taxon>
    </lineage>
</organism>
<reference evidence="2 3" key="1">
    <citation type="journal article" date="2018" name="Mol. Plant">
        <title>The genome of Artemisia annua provides insight into the evolution of Asteraceae family and artemisinin biosynthesis.</title>
        <authorList>
            <person name="Shen Q."/>
            <person name="Zhang L."/>
            <person name="Liao Z."/>
            <person name="Wang S."/>
            <person name="Yan T."/>
            <person name="Shi P."/>
            <person name="Liu M."/>
            <person name="Fu X."/>
            <person name="Pan Q."/>
            <person name="Wang Y."/>
            <person name="Lv Z."/>
            <person name="Lu X."/>
            <person name="Zhang F."/>
            <person name="Jiang W."/>
            <person name="Ma Y."/>
            <person name="Chen M."/>
            <person name="Hao X."/>
            <person name="Li L."/>
            <person name="Tang Y."/>
            <person name="Lv G."/>
            <person name="Zhou Y."/>
            <person name="Sun X."/>
            <person name="Brodelius P.E."/>
            <person name="Rose J.K.C."/>
            <person name="Tang K."/>
        </authorList>
    </citation>
    <scope>NUCLEOTIDE SEQUENCE [LARGE SCALE GENOMIC DNA]</scope>
    <source>
        <strain evidence="3">cv. Huhao1</strain>
        <tissue evidence="2">Leaf</tissue>
    </source>
</reference>
<feature type="transmembrane region" description="Helical" evidence="1">
    <location>
        <begin position="148"/>
        <end position="166"/>
    </location>
</feature>
<gene>
    <name evidence="2" type="ORF">CTI12_AA276830</name>
</gene>
<dbReference type="STRING" id="35608.A0A2U1NDF3"/>
<dbReference type="PANTHER" id="PTHR33116">
    <property type="entry name" value="REVERSE TRANSCRIPTASE ZINC-BINDING DOMAIN-CONTAINING PROTEIN-RELATED-RELATED"/>
    <property type="match status" value="1"/>
</dbReference>
<keyword evidence="2" id="KW-0548">Nucleotidyltransferase</keyword>
<feature type="transmembrane region" description="Helical" evidence="1">
    <location>
        <begin position="286"/>
        <end position="312"/>
    </location>
</feature>
<dbReference type="PANTHER" id="PTHR33116:SF84">
    <property type="entry name" value="RNA-DIRECTED DNA POLYMERASE"/>
    <property type="match status" value="1"/>
</dbReference>
<keyword evidence="2" id="KW-0695">RNA-directed DNA polymerase</keyword>
<feature type="transmembrane region" description="Helical" evidence="1">
    <location>
        <begin position="198"/>
        <end position="223"/>
    </location>
</feature>
<name>A0A2U1NDF3_ARTAN</name>
<protein>
    <submittedName>
        <fullName evidence="2">Reverse transcriptase domain, Reverse transcriptase zinc-binding domain protein</fullName>
    </submittedName>
</protein>
<evidence type="ECO:0000313" key="3">
    <source>
        <dbReference type="Proteomes" id="UP000245207"/>
    </source>
</evidence>
<dbReference type="GO" id="GO:0003964">
    <property type="term" value="F:RNA-directed DNA polymerase activity"/>
    <property type="evidence" value="ECO:0007669"/>
    <property type="project" value="UniProtKB-KW"/>
</dbReference>
<keyword evidence="1" id="KW-0812">Transmembrane</keyword>